<dbReference type="EMBL" id="BLRU01000050">
    <property type="protein sequence ID" value="GFP19227.1"/>
    <property type="molecule type" value="Genomic_DNA"/>
</dbReference>
<protein>
    <submittedName>
        <fullName evidence="1">2-phosphoglycerate kinase</fullName>
    </submittedName>
</protein>
<keyword evidence="1" id="KW-0418">Kinase</keyword>
<dbReference type="GO" id="GO:0016301">
    <property type="term" value="F:kinase activity"/>
    <property type="evidence" value="ECO:0007669"/>
    <property type="project" value="UniProtKB-KW"/>
</dbReference>
<evidence type="ECO:0000313" key="4">
    <source>
        <dbReference type="Proteomes" id="UP000561271"/>
    </source>
</evidence>
<evidence type="ECO:0000313" key="2">
    <source>
        <dbReference type="EMBL" id="GFP36434.1"/>
    </source>
</evidence>
<dbReference type="EMBL" id="BLSC01000004">
    <property type="protein sequence ID" value="GFP36434.1"/>
    <property type="molecule type" value="Genomic_DNA"/>
</dbReference>
<keyword evidence="1" id="KW-0808">Transferase</keyword>
<comment type="caution">
    <text evidence="1">The sequence shown here is derived from an EMBL/GenBank/DDBJ whole genome shotgun (WGS) entry which is preliminary data.</text>
</comment>
<dbReference type="PANTHER" id="PTHR33477">
    <property type="entry name" value="P-LOOP NTPASE DOMAIN-CONTAINING PROTEIN LPA1 HOMOLOG 1"/>
    <property type="match status" value="1"/>
</dbReference>
<accession>A0A6V8NGP3</accession>
<gene>
    <name evidence="1" type="ORF">HKBW3S03_00732</name>
    <name evidence="2" type="ORF">HKBW3S44_00117</name>
    <name evidence="3" type="ORF">HKBW3S47_00426</name>
</gene>
<dbReference type="Gene3D" id="3.40.50.300">
    <property type="entry name" value="P-loop containing nucleotide triphosphate hydrolases"/>
    <property type="match status" value="1"/>
</dbReference>
<dbReference type="Proteomes" id="UP000569018">
    <property type="component" value="Unassembled WGS sequence"/>
</dbReference>
<dbReference type="Proteomes" id="UP000574717">
    <property type="component" value="Unassembled WGS sequence"/>
</dbReference>
<organism evidence="1 6">
    <name type="scientific">Candidatus Hakubella thermalkaliphila</name>
    <dbReference type="NCBI Taxonomy" id="2754717"/>
    <lineage>
        <taxon>Bacteria</taxon>
        <taxon>Bacillati</taxon>
        <taxon>Actinomycetota</taxon>
        <taxon>Actinomycetota incertae sedis</taxon>
        <taxon>Candidatus Hakubellales</taxon>
        <taxon>Candidatus Hakubellaceae</taxon>
        <taxon>Candidatus Hakubella</taxon>
    </lineage>
</organism>
<dbReference type="PANTHER" id="PTHR33477:SF3">
    <property type="entry name" value="P-LOOP NTPASE DOMAIN-CONTAINING PROTEIN LPA1 HOMOLOG 1"/>
    <property type="match status" value="1"/>
</dbReference>
<evidence type="ECO:0000313" key="5">
    <source>
        <dbReference type="Proteomes" id="UP000569018"/>
    </source>
</evidence>
<dbReference type="RefSeq" id="WP_176230782.1">
    <property type="nucleotide sequence ID" value="NZ_BLRU01000050.1"/>
</dbReference>
<dbReference type="InterPro" id="IPR027417">
    <property type="entry name" value="P-loop_NTPase"/>
</dbReference>
<evidence type="ECO:0000313" key="6">
    <source>
        <dbReference type="Proteomes" id="UP000574717"/>
    </source>
</evidence>
<reference evidence="4 5" key="1">
    <citation type="journal article" date="2020" name="Front. Microbiol.">
        <title>Single-cell genomics of novel Actinobacteria with the Wood-Ljungdahl pathway discovered in a serpentinizing system.</title>
        <authorList>
            <person name="Merino N."/>
            <person name="Kawai M."/>
            <person name="Boyd E.S."/>
            <person name="Colman D.R."/>
            <person name="McGlynn S.E."/>
            <person name="Nealson K.H."/>
            <person name="Kurokawa K."/>
            <person name="Hongoh Y."/>
        </authorList>
    </citation>
    <scope>NUCLEOTIDE SEQUENCE [LARGE SCALE GENOMIC DNA]</scope>
    <source>
        <strain evidence="1 6">S03</strain>
        <strain evidence="2 4">S44</strain>
        <strain evidence="3 5">S47</strain>
    </source>
</reference>
<dbReference type="Proteomes" id="UP000561271">
    <property type="component" value="Unassembled WGS sequence"/>
</dbReference>
<dbReference type="AlphaFoldDB" id="A0A6V8NGP3"/>
<sequence>MKENNHQKSNRESKNIVISDKMPGLPYSKGIMASSIMATGLAPDIAYKVAGDIENYLKQNEIFSLTVKRLRNITYRTLKERVGDEVAERYLRWQSLGRLGKPLIILIGGATGVGKSTISAQLANRLSITRLVSTDIIREVMRASISEKLIRPLRGSSYNAGQNLSYPLPGGDPVILGFREQTLAVVVGVQAVMRRAVDECTHIIIEGAHICPGYIDISNLVNGAVVMQVVITVDNLQLHKDHFLIRDIETRGSRPFLKYILNIDSIRKIQGYIVSLAQEHGVKIVNSYNLDLTLNEILDYMNEVLVREFEVPAGQKAASQIPLRA</sequence>
<dbReference type="SUPFAM" id="SSF52540">
    <property type="entry name" value="P-loop containing nucleoside triphosphate hydrolases"/>
    <property type="match status" value="1"/>
</dbReference>
<name>A0A6V8NGP3_9ACTN</name>
<evidence type="ECO:0000313" key="1">
    <source>
        <dbReference type="EMBL" id="GFP19227.1"/>
    </source>
</evidence>
<evidence type="ECO:0000313" key="3">
    <source>
        <dbReference type="EMBL" id="GFP38725.1"/>
    </source>
</evidence>
<proteinExistence type="predicted"/>
<dbReference type="EMBL" id="BLSD01000013">
    <property type="protein sequence ID" value="GFP38725.1"/>
    <property type="molecule type" value="Genomic_DNA"/>
</dbReference>